<dbReference type="EMBL" id="JBEPSJ010000001">
    <property type="protein sequence ID" value="MET4581646.1"/>
    <property type="molecule type" value="Genomic_DNA"/>
</dbReference>
<evidence type="ECO:0000313" key="4">
    <source>
        <dbReference type="EMBL" id="MET4581646.1"/>
    </source>
</evidence>
<dbReference type="InterPro" id="IPR001509">
    <property type="entry name" value="Epimerase_deHydtase"/>
</dbReference>
<dbReference type="NCBIfam" id="TIGR01777">
    <property type="entry name" value="yfcH"/>
    <property type="match status" value="1"/>
</dbReference>
<feature type="domain" description="NAD-dependent epimerase/dehydratase" evidence="2">
    <location>
        <begin position="6"/>
        <end position="216"/>
    </location>
</feature>
<proteinExistence type="inferred from homology"/>
<gene>
    <name evidence="4" type="ORF">ABIE21_001136</name>
</gene>
<dbReference type="InterPro" id="IPR010099">
    <property type="entry name" value="SDR39U1"/>
</dbReference>
<dbReference type="Gene3D" id="3.40.50.720">
    <property type="entry name" value="NAD(P)-binding Rossmann-like Domain"/>
    <property type="match status" value="1"/>
</dbReference>
<dbReference type="RefSeq" id="WP_354023812.1">
    <property type="nucleotide sequence ID" value="NZ_JBEPSJ010000001.1"/>
</dbReference>
<dbReference type="InterPro" id="IPR013549">
    <property type="entry name" value="DUF1731"/>
</dbReference>
<dbReference type="PANTHER" id="PTHR11092">
    <property type="entry name" value="SUGAR NUCLEOTIDE EPIMERASE RELATED"/>
    <property type="match status" value="1"/>
</dbReference>
<sequence>MSGQRIVIAGAGGFMGRYFAKRFRADGDTVVTVGRAGSDVVWGDTAALEAAVDGADMLVNLAGKSVNCRYTEKNKAAIFSSRLLTTAELGRAVAAVAHPPAVWFNASTATIYRHADDVPQTDETGQIGSGFSVNVAGAWEREFFVHHRPGVRQVALRMAIVLGDGSALSPLLALARFGLGGTQYGGRTRGGRQMFSWIHIDDVYRAIRFIAERPDIDGAVNVSSPGPVQNRELMATLRRVVGARFGLPLQRWMLELGALALQSETELLLKSRWVLPTRLQAAGFEFEYPELEPAVREITGDVAEAPPVRIP</sequence>
<protein>
    <submittedName>
        <fullName evidence="4">Uncharacterized protein (TIGR01777 family)</fullName>
    </submittedName>
</protein>
<name>A0ABV2QKS0_9MICO</name>
<feature type="domain" description="DUF1731" evidence="3">
    <location>
        <begin position="252"/>
        <end position="298"/>
    </location>
</feature>
<dbReference type="PANTHER" id="PTHR11092:SF0">
    <property type="entry name" value="EPIMERASE FAMILY PROTEIN SDR39U1"/>
    <property type="match status" value="1"/>
</dbReference>
<evidence type="ECO:0000259" key="2">
    <source>
        <dbReference type="Pfam" id="PF01370"/>
    </source>
</evidence>
<dbReference type="InterPro" id="IPR036291">
    <property type="entry name" value="NAD(P)-bd_dom_sf"/>
</dbReference>
<dbReference type="Proteomes" id="UP001549257">
    <property type="component" value="Unassembled WGS sequence"/>
</dbReference>
<comment type="similarity">
    <text evidence="1">Belongs to the NAD(P)-dependent epimerase/dehydratase family. SDR39U1 subfamily.</text>
</comment>
<evidence type="ECO:0000313" key="5">
    <source>
        <dbReference type="Proteomes" id="UP001549257"/>
    </source>
</evidence>
<dbReference type="Pfam" id="PF01370">
    <property type="entry name" value="Epimerase"/>
    <property type="match status" value="1"/>
</dbReference>
<organism evidence="4 5">
    <name type="scientific">Conyzicola nivalis</name>
    <dbReference type="NCBI Taxonomy" id="1477021"/>
    <lineage>
        <taxon>Bacteria</taxon>
        <taxon>Bacillati</taxon>
        <taxon>Actinomycetota</taxon>
        <taxon>Actinomycetes</taxon>
        <taxon>Micrococcales</taxon>
        <taxon>Microbacteriaceae</taxon>
        <taxon>Conyzicola</taxon>
    </lineage>
</organism>
<dbReference type="Pfam" id="PF08338">
    <property type="entry name" value="DUF1731"/>
    <property type="match status" value="1"/>
</dbReference>
<reference evidence="4 5" key="1">
    <citation type="submission" date="2024-06" db="EMBL/GenBank/DDBJ databases">
        <title>Sorghum-associated microbial communities from plants grown in Nebraska, USA.</title>
        <authorList>
            <person name="Schachtman D."/>
        </authorList>
    </citation>
    <scope>NUCLEOTIDE SEQUENCE [LARGE SCALE GENOMIC DNA]</scope>
    <source>
        <strain evidence="4 5">2857</strain>
    </source>
</reference>
<dbReference type="SUPFAM" id="SSF51735">
    <property type="entry name" value="NAD(P)-binding Rossmann-fold domains"/>
    <property type="match status" value="1"/>
</dbReference>
<accession>A0ABV2QKS0</accession>
<keyword evidence="5" id="KW-1185">Reference proteome</keyword>
<comment type="caution">
    <text evidence="4">The sequence shown here is derived from an EMBL/GenBank/DDBJ whole genome shotgun (WGS) entry which is preliminary data.</text>
</comment>
<evidence type="ECO:0000256" key="1">
    <source>
        <dbReference type="ARBA" id="ARBA00009353"/>
    </source>
</evidence>
<evidence type="ECO:0000259" key="3">
    <source>
        <dbReference type="Pfam" id="PF08338"/>
    </source>
</evidence>